<protein>
    <recommendedName>
        <fullName evidence="4">Divalent-cation tolerance protein CutA</fullName>
    </recommendedName>
</protein>
<dbReference type="InterPro" id="IPR011322">
    <property type="entry name" value="N-reg_PII-like_a/b"/>
</dbReference>
<dbReference type="Proteomes" id="UP000599074">
    <property type="component" value="Unassembled WGS sequence"/>
</dbReference>
<dbReference type="GO" id="GO:0005507">
    <property type="term" value="F:copper ion binding"/>
    <property type="evidence" value="ECO:0007669"/>
    <property type="project" value="TreeGrafter"/>
</dbReference>
<dbReference type="SUPFAM" id="SSF54913">
    <property type="entry name" value="GlnB-like"/>
    <property type="match status" value="1"/>
</dbReference>
<comment type="similarity">
    <text evidence="1">Belongs to the CutA family.</text>
</comment>
<dbReference type="AlphaFoldDB" id="A0A8J3TH62"/>
<dbReference type="InterPro" id="IPR015867">
    <property type="entry name" value="N-reg_PII/ATP_PRibTrfase_C"/>
</dbReference>
<gene>
    <name evidence="2" type="ORF">Pme01_42410</name>
</gene>
<evidence type="ECO:0008006" key="4">
    <source>
        <dbReference type="Google" id="ProtNLM"/>
    </source>
</evidence>
<reference evidence="2" key="1">
    <citation type="submission" date="2021-01" db="EMBL/GenBank/DDBJ databases">
        <title>Whole genome shotgun sequence of Planosporangium mesophilum NBRC 109066.</title>
        <authorList>
            <person name="Komaki H."/>
            <person name="Tamura T."/>
        </authorList>
    </citation>
    <scope>NUCLEOTIDE SEQUENCE</scope>
    <source>
        <strain evidence="2">NBRC 109066</strain>
    </source>
</reference>
<dbReference type="GO" id="GO:0010038">
    <property type="term" value="P:response to metal ion"/>
    <property type="evidence" value="ECO:0007669"/>
    <property type="project" value="InterPro"/>
</dbReference>
<proteinExistence type="inferred from homology"/>
<dbReference type="Pfam" id="PF03091">
    <property type="entry name" value="CutA1"/>
    <property type="match status" value="1"/>
</dbReference>
<dbReference type="PANTHER" id="PTHR23419">
    <property type="entry name" value="DIVALENT CATION TOLERANCE CUTA-RELATED"/>
    <property type="match status" value="1"/>
</dbReference>
<name>A0A8J3TH62_9ACTN</name>
<evidence type="ECO:0000256" key="1">
    <source>
        <dbReference type="ARBA" id="ARBA00010169"/>
    </source>
</evidence>
<dbReference type="InterPro" id="IPR004323">
    <property type="entry name" value="Ion_tolerance_CutA"/>
</dbReference>
<dbReference type="EMBL" id="BOON01000039">
    <property type="protein sequence ID" value="GII24644.1"/>
    <property type="molecule type" value="Genomic_DNA"/>
</dbReference>
<dbReference type="Gene3D" id="3.30.70.120">
    <property type="match status" value="1"/>
</dbReference>
<dbReference type="PANTHER" id="PTHR23419:SF8">
    <property type="entry name" value="FI09726P"/>
    <property type="match status" value="1"/>
</dbReference>
<organism evidence="2 3">
    <name type="scientific">Planosporangium mesophilum</name>
    <dbReference type="NCBI Taxonomy" id="689768"/>
    <lineage>
        <taxon>Bacteria</taxon>
        <taxon>Bacillati</taxon>
        <taxon>Actinomycetota</taxon>
        <taxon>Actinomycetes</taxon>
        <taxon>Micromonosporales</taxon>
        <taxon>Micromonosporaceae</taxon>
        <taxon>Planosporangium</taxon>
    </lineage>
</organism>
<sequence length="144" mass="15539">MGPVTTGSDIEADAVSTRSDIPRSTAAIVAELGTTTGCIEVSTATDTREAAQQLARSAVEARLVAGAQIVGPVESVFWHLGEFGVGQEWRLSLKTHISRFKELEAHLLEHHPWSNPEVSAVPIVAGSDGYLDWIRRMTDVDSDE</sequence>
<accession>A0A8J3TH62</accession>
<evidence type="ECO:0000313" key="2">
    <source>
        <dbReference type="EMBL" id="GII24644.1"/>
    </source>
</evidence>
<evidence type="ECO:0000313" key="3">
    <source>
        <dbReference type="Proteomes" id="UP000599074"/>
    </source>
</evidence>
<comment type="caution">
    <text evidence="2">The sequence shown here is derived from an EMBL/GenBank/DDBJ whole genome shotgun (WGS) entry which is preliminary data.</text>
</comment>
<keyword evidence="3" id="KW-1185">Reference proteome</keyword>